<reference evidence="3" key="2">
    <citation type="submission" date="2011-03" db="EMBL/GenBank/DDBJ databases">
        <title>The complete genome of Desulfobacca acetoxidans DSM 11109.</title>
        <authorList>
            <consortium name="US DOE Joint Genome Institute (JGI-PGF)"/>
            <person name="Lucas S."/>
            <person name="Copeland A."/>
            <person name="Lapidus A."/>
            <person name="Bruce D."/>
            <person name="Goodwin L."/>
            <person name="Pitluck S."/>
            <person name="Peters L."/>
            <person name="Kyrpides N."/>
            <person name="Mavromatis K."/>
            <person name="Ivanova N."/>
            <person name="Ovchinnikova G."/>
            <person name="Teshima H."/>
            <person name="Detter J.C."/>
            <person name="Han C."/>
            <person name="Land M."/>
            <person name="Hauser L."/>
            <person name="Markowitz V."/>
            <person name="Cheng J.-F."/>
            <person name="Hugenholtz P."/>
            <person name="Woyke T."/>
            <person name="Wu D."/>
            <person name="Spring S."/>
            <person name="Schueler E."/>
            <person name="Brambilla E."/>
            <person name="Klenk H.-P."/>
            <person name="Eisen J.A."/>
        </authorList>
    </citation>
    <scope>NUCLEOTIDE SEQUENCE [LARGE SCALE GENOMIC DNA]</scope>
    <source>
        <strain evidence="3">ATCC 700848 / DSM 11109 / ASRB2</strain>
    </source>
</reference>
<evidence type="ECO:0000313" key="3">
    <source>
        <dbReference type="Proteomes" id="UP000000483"/>
    </source>
</evidence>
<dbReference type="HOGENOM" id="CLU_136715_1_0_7"/>
<evidence type="ECO:0000313" key="2">
    <source>
        <dbReference type="EMBL" id="AEB08313.1"/>
    </source>
</evidence>
<dbReference type="OrthoDB" id="4724868at2"/>
<reference evidence="2 3" key="1">
    <citation type="journal article" date="2011" name="Stand. Genomic Sci.">
        <title>Complete genome sequence of the acetate-degrading sulfate reducer Desulfobacca acetoxidans type strain (ASRB2).</title>
        <authorList>
            <person name="Goker M."/>
            <person name="Teshima H."/>
            <person name="Lapidus A."/>
            <person name="Nolan M."/>
            <person name="Lucas S."/>
            <person name="Hammon N."/>
            <person name="Deshpande S."/>
            <person name="Cheng J.F."/>
            <person name="Tapia R."/>
            <person name="Han C."/>
            <person name="Goodwin L."/>
            <person name="Pitluck S."/>
            <person name="Huntemann M."/>
            <person name="Liolios K."/>
            <person name="Ivanova N."/>
            <person name="Pagani I."/>
            <person name="Mavromatis K."/>
            <person name="Ovchinikova G."/>
            <person name="Pati A."/>
            <person name="Chen A."/>
            <person name="Palaniappan K."/>
            <person name="Land M."/>
            <person name="Hauser L."/>
            <person name="Brambilla E.M."/>
            <person name="Rohde M."/>
            <person name="Spring S."/>
            <person name="Detter J.C."/>
            <person name="Woyke T."/>
            <person name="Bristow J."/>
            <person name="Eisen J.A."/>
            <person name="Markowitz V."/>
            <person name="Hugenholtz P."/>
            <person name="Kyrpides N.C."/>
            <person name="Klenk H.P."/>
        </authorList>
    </citation>
    <scope>NUCLEOTIDE SEQUENCE [LARGE SCALE GENOMIC DNA]</scope>
    <source>
        <strain evidence="3">ATCC 700848 / DSM 11109 / ASRB2</strain>
    </source>
</reference>
<dbReference type="Proteomes" id="UP000000483">
    <property type="component" value="Chromosome"/>
</dbReference>
<name>F2NEX3_DESAR</name>
<proteinExistence type="predicted"/>
<dbReference type="Gene3D" id="3.40.50.1010">
    <property type="entry name" value="5'-nuclease"/>
    <property type="match status" value="1"/>
</dbReference>
<dbReference type="PANTHER" id="PTHR42188">
    <property type="entry name" value="23S RRNA-SPECIFIC ENDONUCLEASE VAPC20"/>
    <property type="match status" value="1"/>
</dbReference>
<organism evidence="2 3">
    <name type="scientific">Desulfobacca acetoxidans (strain ATCC 700848 / DSM 11109 / ASRB2)</name>
    <dbReference type="NCBI Taxonomy" id="880072"/>
    <lineage>
        <taxon>Bacteria</taxon>
        <taxon>Pseudomonadati</taxon>
        <taxon>Thermodesulfobacteriota</taxon>
        <taxon>Desulfobaccia</taxon>
        <taxon>Desulfobaccales</taxon>
        <taxon>Desulfobaccaceae</taxon>
        <taxon>Desulfobacca</taxon>
    </lineage>
</organism>
<dbReference type="GO" id="GO:0004521">
    <property type="term" value="F:RNA endonuclease activity"/>
    <property type="evidence" value="ECO:0007669"/>
    <property type="project" value="InterPro"/>
</dbReference>
<evidence type="ECO:0000259" key="1">
    <source>
        <dbReference type="Pfam" id="PF01850"/>
    </source>
</evidence>
<gene>
    <name evidence="2" type="ordered locus">Desac_0426</name>
</gene>
<dbReference type="PANTHER" id="PTHR42188:SF1">
    <property type="entry name" value="23S RRNA-SPECIFIC ENDONUCLEASE VAPC20"/>
    <property type="match status" value="1"/>
</dbReference>
<accession>F2NEX3</accession>
<dbReference type="InterPro" id="IPR029060">
    <property type="entry name" value="PIN-like_dom_sf"/>
</dbReference>
<protein>
    <submittedName>
        <fullName evidence="2">PilT domain-containing protein</fullName>
    </submittedName>
</protein>
<dbReference type="InterPro" id="IPR002716">
    <property type="entry name" value="PIN_dom"/>
</dbReference>
<dbReference type="GO" id="GO:0016075">
    <property type="term" value="P:rRNA catabolic process"/>
    <property type="evidence" value="ECO:0007669"/>
    <property type="project" value="TreeGrafter"/>
</dbReference>
<dbReference type="AlphaFoldDB" id="F2NEX3"/>
<dbReference type="SUPFAM" id="SSF88723">
    <property type="entry name" value="PIN domain-like"/>
    <property type="match status" value="1"/>
</dbReference>
<dbReference type="InterPro" id="IPR039018">
    <property type="entry name" value="VapC20-like"/>
</dbReference>
<dbReference type="EMBL" id="CP002629">
    <property type="protein sequence ID" value="AEB08313.1"/>
    <property type="molecule type" value="Genomic_DNA"/>
</dbReference>
<keyword evidence="3" id="KW-1185">Reference proteome</keyword>
<feature type="domain" description="PIN" evidence="1">
    <location>
        <begin position="3"/>
        <end position="107"/>
    </location>
</feature>
<sequence>MMVFADTSALFALLVHDDDMHGRAKANFEYFMANHTQLLTSSYVLLETLTLLQRRVSLESVWDFNHKIMPLLEVVWADAGWHSRAVQRLQVEKKRSVSLTDCLSFEIMEAWGGPYGLHL</sequence>
<dbReference type="STRING" id="880072.Desac_0426"/>
<dbReference type="KEGG" id="dao:Desac_0426"/>
<dbReference type="Pfam" id="PF01850">
    <property type="entry name" value="PIN"/>
    <property type="match status" value="1"/>
</dbReference>
<dbReference type="RefSeq" id="WP_013705426.1">
    <property type="nucleotide sequence ID" value="NC_015388.1"/>
</dbReference>
<dbReference type="eggNOG" id="COG2402">
    <property type="taxonomic scope" value="Bacteria"/>
</dbReference>